<keyword evidence="2" id="KW-0472">Membrane</keyword>
<reference evidence="3" key="1">
    <citation type="submission" date="2023-01" db="EMBL/GenBank/DDBJ databases">
        <title>Human gut microbiome strain richness.</title>
        <authorList>
            <person name="Chen-Liaw A."/>
        </authorList>
    </citation>
    <scope>NUCLEOTIDE SEQUENCE</scope>
    <source>
        <strain evidence="3">B1_m1001713B170214d0_201011</strain>
    </source>
</reference>
<organism evidence="3 4">
    <name type="scientific">Clostridium symbiosum</name>
    <name type="common">Bacteroides symbiosus</name>
    <dbReference type="NCBI Taxonomy" id="1512"/>
    <lineage>
        <taxon>Bacteria</taxon>
        <taxon>Bacillati</taxon>
        <taxon>Bacillota</taxon>
        <taxon>Clostridia</taxon>
        <taxon>Lachnospirales</taxon>
        <taxon>Lachnospiraceae</taxon>
        <taxon>Otoolea</taxon>
    </lineage>
</organism>
<accession>A0AAW6AY67</accession>
<dbReference type="RefSeq" id="WP_009296232.1">
    <property type="nucleotide sequence ID" value="NZ_BAABZD010000014.1"/>
</dbReference>
<evidence type="ECO:0000256" key="2">
    <source>
        <dbReference type="SAM" id="Phobius"/>
    </source>
</evidence>
<evidence type="ECO:0000313" key="3">
    <source>
        <dbReference type="EMBL" id="MDB2002078.1"/>
    </source>
</evidence>
<sequence length="207" mass="23198">MKGVRGKTPVRMVTAQEREALRQEIEGEHPGYLDENLKLTTIVKTFTGIRVLYGLYYLLITLIYGLQFTQGIFTIFSAFVFYLWYSWMLKAGKGVAVLMLVLRGFSIVTGGVSILGMSYWLPYPLVFTLTTACVMEFCEAIFCIYILFNRNASTVIRLNRDCEARLARGVSAGTLEKMAEYKNPYTGDNDSGSGEPNAGEDKDGKND</sequence>
<dbReference type="GeneID" id="57970368"/>
<protein>
    <submittedName>
        <fullName evidence="3">Uncharacterized protein</fullName>
    </submittedName>
</protein>
<evidence type="ECO:0000256" key="1">
    <source>
        <dbReference type="SAM" id="MobiDB-lite"/>
    </source>
</evidence>
<feature type="transmembrane region" description="Helical" evidence="2">
    <location>
        <begin position="126"/>
        <end position="148"/>
    </location>
</feature>
<dbReference type="Proteomes" id="UP001300871">
    <property type="component" value="Unassembled WGS sequence"/>
</dbReference>
<evidence type="ECO:0000313" key="4">
    <source>
        <dbReference type="Proteomes" id="UP001300871"/>
    </source>
</evidence>
<comment type="caution">
    <text evidence="3">The sequence shown here is derived from an EMBL/GenBank/DDBJ whole genome shotgun (WGS) entry which is preliminary data.</text>
</comment>
<proteinExistence type="predicted"/>
<name>A0AAW6AY67_CLOSY</name>
<gene>
    <name evidence="3" type="ORF">PM006_17925</name>
</gene>
<feature type="region of interest" description="Disordered" evidence="1">
    <location>
        <begin position="182"/>
        <end position="207"/>
    </location>
</feature>
<dbReference type="AlphaFoldDB" id="A0AAW6AY67"/>
<feature type="transmembrane region" description="Helical" evidence="2">
    <location>
        <begin position="55"/>
        <end position="85"/>
    </location>
</feature>
<keyword evidence="2" id="KW-1133">Transmembrane helix</keyword>
<keyword evidence="2" id="KW-0812">Transmembrane</keyword>
<feature type="transmembrane region" description="Helical" evidence="2">
    <location>
        <begin position="97"/>
        <end position="120"/>
    </location>
</feature>
<dbReference type="EMBL" id="JAQLGM010000057">
    <property type="protein sequence ID" value="MDB2002078.1"/>
    <property type="molecule type" value="Genomic_DNA"/>
</dbReference>